<gene>
    <name evidence="2" type="ORF">Dcar01_02790</name>
</gene>
<protein>
    <recommendedName>
        <fullName evidence="4">HTH cro/C1-type domain-containing protein</fullName>
    </recommendedName>
</protein>
<evidence type="ECO:0000313" key="3">
    <source>
        <dbReference type="Proteomes" id="UP001401887"/>
    </source>
</evidence>
<proteinExistence type="predicted"/>
<comment type="caution">
    <text evidence="2">The sequence shown here is derived from an EMBL/GenBank/DDBJ whole genome shotgun (WGS) entry which is preliminary data.</text>
</comment>
<evidence type="ECO:0000313" key="2">
    <source>
        <dbReference type="EMBL" id="GAA5514041.1"/>
    </source>
</evidence>
<dbReference type="Proteomes" id="UP001401887">
    <property type="component" value="Unassembled WGS sequence"/>
</dbReference>
<sequence length="173" mass="18507">MAKHLLDKLEILVSDFAQATGIGRSTLQGYLAGRQDIASMLRPNAHRFLTGLGISDAEGWELFSIPEEKRPEWRSDRPPPLGHGPAETGERPDEQIVLEGPLFGEMSLPADVTIYYAPEGEGRFYLMQLADGTMFATSRSVAPAGGRVLGALTGARFGRSPTTAPPGAAGLKS</sequence>
<evidence type="ECO:0000256" key="1">
    <source>
        <dbReference type="SAM" id="MobiDB-lite"/>
    </source>
</evidence>
<accession>A0ABP9WAI0</accession>
<feature type="region of interest" description="Disordered" evidence="1">
    <location>
        <begin position="70"/>
        <end position="93"/>
    </location>
</feature>
<name>A0ABP9WAI0_9DEIO</name>
<reference evidence="2 3" key="1">
    <citation type="submission" date="2024-02" db="EMBL/GenBank/DDBJ databases">
        <title>Deinococcus carri NBRC 110142.</title>
        <authorList>
            <person name="Ichikawa N."/>
            <person name="Katano-Makiyama Y."/>
            <person name="Hidaka K."/>
        </authorList>
    </citation>
    <scope>NUCLEOTIDE SEQUENCE [LARGE SCALE GENOMIC DNA]</scope>
    <source>
        <strain evidence="2 3">NBRC 110142</strain>
    </source>
</reference>
<evidence type="ECO:0008006" key="4">
    <source>
        <dbReference type="Google" id="ProtNLM"/>
    </source>
</evidence>
<dbReference type="EMBL" id="BAABRP010000012">
    <property type="protein sequence ID" value="GAA5514041.1"/>
    <property type="molecule type" value="Genomic_DNA"/>
</dbReference>
<organism evidence="2 3">
    <name type="scientific">Deinococcus carri</name>
    <dbReference type="NCBI Taxonomy" id="1211323"/>
    <lineage>
        <taxon>Bacteria</taxon>
        <taxon>Thermotogati</taxon>
        <taxon>Deinococcota</taxon>
        <taxon>Deinococci</taxon>
        <taxon>Deinococcales</taxon>
        <taxon>Deinococcaceae</taxon>
        <taxon>Deinococcus</taxon>
    </lineage>
</organism>
<keyword evidence="3" id="KW-1185">Reference proteome</keyword>